<dbReference type="KEGG" id="ebm:SG0102_26720"/>
<dbReference type="AlphaFoldDB" id="A0A3G9JT92"/>
<reference evidence="1 2" key="1">
    <citation type="submission" date="2018-11" db="EMBL/GenBank/DDBJ databases">
        <title>Novel Erysipelotrichaceae bacterium isolated from small intestine of a swine.</title>
        <authorList>
            <person name="Kim J.S."/>
            <person name="Choe H."/>
            <person name="Lee Y.R."/>
            <person name="Kim K.M."/>
            <person name="Park D.S."/>
        </authorList>
    </citation>
    <scope>NUCLEOTIDE SEQUENCE [LARGE SCALE GENOMIC DNA]</scope>
    <source>
        <strain evidence="1 2">SG0102</strain>
    </source>
</reference>
<dbReference type="Pfam" id="PF08282">
    <property type="entry name" value="Hydrolase_3"/>
    <property type="match status" value="1"/>
</dbReference>
<evidence type="ECO:0000313" key="2">
    <source>
        <dbReference type="Proteomes" id="UP000268059"/>
    </source>
</evidence>
<sequence>MKYVFIEMDLFLAHHKVDDAIIHAFLALHQQGHKIYLCTRHNRGALKNLPLPVDGVIASAGSYIEDHAQELMNENLSNEDVYKLEAALNGVGVMYQLETTDIIYMDVRLLKKRLWKLLEGAQINVETGRRVKAFEEQEGICELSKYSGEAVHKIGFKTDALKKIKFVEEAYGNDYQFVYFHEDASGIAGEIRMKNVTVADGVKAVLQFENASIKDAISLCEMVDDLGLKDALPEAIVMDGNMAEEFKKHHLI</sequence>
<keyword evidence="2" id="KW-1185">Reference proteome</keyword>
<dbReference type="SUPFAM" id="SSF56784">
    <property type="entry name" value="HAD-like"/>
    <property type="match status" value="1"/>
</dbReference>
<accession>A0A3G9JT92</accession>
<dbReference type="Proteomes" id="UP000268059">
    <property type="component" value="Chromosome"/>
</dbReference>
<gene>
    <name evidence="1" type="ORF">SG0102_26720</name>
</gene>
<dbReference type="Gene3D" id="3.30.1240.10">
    <property type="match status" value="1"/>
</dbReference>
<dbReference type="OrthoDB" id="1654797at2"/>
<dbReference type="InterPro" id="IPR036412">
    <property type="entry name" value="HAD-like_sf"/>
</dbReference>
<protein>
    <submittedName>
        <fullName evidence="1">Uncharacterized protein</fullName>
    </submittedName>
</protein>
<dbReference type="Gene3D" id="3.40.50.1000">
    <property type="entry name" value="HAD superfamily/HAD-like"/>
    <property type="match status" value="1"/>
</dbReference>
<dbReference type="InParanoid" id="A0A3G9JT92"/>
<evidence type="ECO:0000313" key="1">
    <source>
        <dbReference type="EMBL" id="BBH27738.1"/>
    </source>
</evidence>
<dbReference type="EMBL" id="AP019309">
    <property type="protein sequence ID" value="BBH27738.1"/>
    <property type="molecule type" value="Genomic_DNA"/>
</dbReference>
<organism evidence="1 2">
    <name type="scientific">Intestinibaculum porci</name>
    <dbReference type="NCBI Taxonomy" id="2487118"/>
    <lineage>
        <taxon>Bacteria</taxon>
        <taxon>Bacillati</taxon>
        <taxon>Bacillota</taxon>
        <taxon>Erysipelotrichia</taxon>
        <taxon>Erysipelotrichales</taxon>
        <taxon>Erysipelotrichaceae</taxon>
        <taxon>Intestinibaculum</taxon>
    </lineage>
</organism>
<dbReference type="InterPro" id="IPR023214">
    <property type="entry name" value="HAD_sf"/>
</dbReference>
<name>A0A3G9JT92_9FIRM</name>
<proteinExistence type="predicted"/>
<dbReference type="RefSeq" id="WP_125120438.1">
    <property type="nucleotide sequence ID" value="NZ_AP019309.1"/>
</dbReference>